<dbReference type="STRING" id="1034943.BN59_00897"/>
<reference evidence="2 3" key="1">
    <citation type="submission" date="2014-06" db="EMBL/GenBank/DDBJ databases">
        <authorList>
            <person name="Urmite Genomes Urmite Genomes"/>
        </authorList>
    </citation>
    <scope>NUCLEOTIDE SEQUENCE [LARGE SCALE GENOMIC DNA]</scope>
</reference>
<organism evidence="2 3">
    <name type="scientific">Legionella massiliensis</name>
    <dbReference type="NCBI Taxonomy" id="1034943"/>
    <lineage>
        <taxon>Bacteria</taxon>
        <taxon>Pseudomonadati</taxon>
        <taxon>Pseudomonadota</taxon>
        <taxon>Gammaproteobacteria</taxon>
        <taxon>Legionellales</taxon>
        <taxon>Legionellaceae</taxon>
        <taxon>Legionella</taxon>
    </lineage>
</organism>
<name>A0A078KY06_9GAMM</name>
<evidence type="ECO:0000313" key="3">
    <source>
        <dbReference type="Proteomes" id="UP000044071"/>
    </source>
</evidence>
<proteinExistence type="predicted"/>
<protein>
    <submittedName>
        <fullName evidence="2">Uncharacterized protein</fullName>
    </submittedName>
</protein>
<evidence type="ECO:0000313" key="2">
    <source>
        <dbReference type="EMBL" id="CDZ76623.1"/>
    </source>
</evidence>
<evidence type="ECO:0000256" key="1">
    <source>
        <dbReference type="SAM" id="MobiDB-lite"/>
    </source>
</evidence>
<dbReference type="EMBL" id="CCSB01000001">
    <property type="protein sequence ID" value="CDZ76623.1"/>
    <property type="molecule type" value="Genomic_DNA"/>
</dbReference>
<feature type="compositionally biased region" description="Polar residues" evidence="1">
    <location>
        <begin position="17"/>
        <end position="32"/>
    </location>
</feature>
<feature type="compositionally biased region" description="Basic and acidic residues" evidence="1">
    <location>
        <begin position="35"/>
        <end position="49"/>
    </location>
</feature>
<gene>
    <name evidence="2" type="ORF">BN59_00897</name>
</gene>
<dbReference type="Proteomes" id="UP000044071">
    <property type="component" value="Unassembled WGS sequence"/>
</dbReference>
<accession>A0A078KY06</accession>
<sequence>MKWLSIPFKVDEKSKQLGHNEQQRLQTHSQPPLQKGHERNSLLSRAPKD</sequence>
<keyword evidence="3" id="KW-1185">Reference proteome</keyword>
<dbReference type="AlphaFoldDB" id="A0A078KY06"/>
<feature type="region of interest" description="Disordered" evidence="1">
    <location>
        <begin position="1"/>
        <end position="49"/>
    </location>
</feature>